<reference evidence="1" key="1">
    <citation type="journal article" date="2020" name="Fungal Divers.">
        <title>Resolving the Mortierellaceae phylogeny through synthesis of multi-gene phylogenetics and phylogenomics.</title>
        <authorList>
            <person name="Vandepol N."/>
            <person name="Liber J."/>
            <person name="Desiro A."/>
            <person name="Na H."/>
            <person name="Kennedy M."/>
            <person name="Barry K."/>
            <person name="Grigoriev I.V."/>
            <person name="Miller A.N."/>
            <person name="O'Donnell K."/>
            <person name="Stajich J.E."/>
            <person name="Bonito G."/>
        </authorList>
    </citation>
    <scope>NUCLEOTIDE SEQUENCE</scope>
    <source>
        <strain evidence="1">CK1249</strain>
    </source>
</reference>
<evidence type="ECO:0000313" key="2">
    <source>
        <dbReference type="Proteomes" id="UP000738359"/>
    </source>
</evidence>
<evidence type="ECO:0000313" key="1">
    <source>
        <dbReference type="EMBL" id="KAF9947134.1"/>
    </source>
</evidence>
<dbReference type="EMBL" id="JAAAHY010001724">
    <property type="protein sequence ID" value="KAF9947134.1"/>
    <property type="molecule type" value="Genomic_DNA"/>
</dbReference>
<keyword evidence="2" id="KW-1185">Reference proteome</keyword>
<name>A0A9P6IWL1_MORAP</name>
<dbReference type="Proteomes" id="UP000738359">
    <property type="component" value="Unassembled WGS sequence"/>
</dbReference>
<accession>A0A9P6IWL1</accession>
<organism evidence="1 2">
    <name type="scientific">Mortierella alpina</name>
    <name type="common">Oleaginous fungus</name>
    <name type="synonym">Mortierella renispora</name>
    <dbReference type="NCBI Taxonomy" id="64518"/>
    <lineage>
        <taxon>Eukaryota</taxon>
        <taxon>Fungi</taxon>
        <taxon>Fungi incertae sedis</taxon>
        <taxon>Mucoromycota</taxon>
        <taxon>Mortierellomycotina</taxon>
        <taxon>Mortierellomycetes</taxon>
        <taxon>Mortierellales</taxon>
        <taxon>Mortierellaceae</taxon>
        <taxon>Mortierella</taxon>
    </lineage>
</organism>
<proteinExistence type="predicted"/>
<dbReference type="OrthoDB" id="10360414at2759"/>
<dbReference type="AlphaFoldDB" id="A0A9P6IWL1"/>
<protein>
    <submittedName>
        <fullName evidence="1">Uncharacterized protein</fullName>
    </submittedName>
</protein>
<gene>
    <name evidence="1" type="ORF">BGZ70_002859</name>
</gene>
<sequence>MNPAQYVRVGAIDSQGVVVRAPAVPTYLRVRARTSCYGNGIDESRIAAWLSGRPNGIVKTPSSRIGFLLKNMFDEDSEVSFIKEGSLDLDE</sequence>
<comment type="caution">
    <text evidence="1">The sequence shown here is derived from an EMBL/GenBank/DDBJ whole genome shotgun (WGS) entry which is preliminary data.</text>
</comment>